<accession>A0AA86TIQ4</accession>
<gene>
    <name evidence="2" type="ORF">AYBTSS11_LOCUS27185</name>
</gene>
<reference evidence="2" key="1">
    <citation type="submission" date="2023-10" db="EMBL/GenBank/DDBJ databases">
        <authorList>
            <person name="Domelevo Entfellner J.-B."/>
        </authorList>
    </citation>
    <scope>NUCLEOTIDE SEQUENCE</scope>
</reference>
<dbReference type="Proteomes" id="UP001189624">
    <property type="component" value="Chromosome 9"/>
</dbReference>
<feature type="region of interest" description="Disordered" evidence="1">
    <location>
        <begin position="1"/>
        <end position="65"/>
    </location>
</feature>
<feature type="compositionally biased region" description="Basic and acidic residues" evidence="1">
    <location>
        <begin position="54"/>
        <end position="65"/>
    </location>
</feature>
<organism evidence="2 3">
    <name type="scientific">Sphenostylis stenocarpa</name>
    <dbReference type="NCBI Taxonomy" id="92480"/>
    <lineage>
        <taxon>Eukaryota</taxon>
        <taxon>Viridiplantae</taxon>
        <taxon>Streptophyta</taxon>
        <taxon>Embryophyta</taxon>
        <taxon>Tracheophyta</taxon>
        <taxon>Spermatophyta</taxon>
        <taxon>Magnoliopsida</taxon>
        <taxon>eudicotyledons</taxon>
        <taxon>Gunneridae</taxon>
        <taxon>Pentapetalae</taxon>
        <taxon>rosids</taxon>
        <taxon>fabids</taxon>
        <taxon>Fabales</taxon>
        <taxon>Fabaceae</taxon>
        <taxon>Papilionoideae</taxon>
        <taxon>50 kb inversion clade</taxon>
        <taxon>NPAAA clade</taxon>
        <taxon>indigoferoid/millettioid clade</taxon>
        <taxon>Phaseoleae</taxon>
        <taxon>Sphenostylis</taxon>
    </lineage>
</organism>
<dbReference type="AlphaFoldDB" id="A0AA86TIQ4"/>
<dbReference type="Gramene" id="rna-AYBTSS11_LOCUS27185">
    <property type="protein sequence ID" value="CAJ1975089.1"/>
    <property type="gene ID" value="gene-AYBTSS11_LOCUS27185"/>
</dbReference>
<protein>
    <submittedName>
        <fullName evidence="2">Uncharacterized protein</fullName>
    </submittedName>
</protein>
<dbReference type="EMBL" id="OY731406">
    <property type="protein sequence ID" value="CAJ1975089.1"/>
    <property type="molecule type" value="Genomic_DNA"/>
</dbReference>
<keyword evidence="3" id="KW-1185">Reference proteome</keyword>
<evidence type="ECO:0000313" key="2">
    <source>
        <dbReference type="EMBL" id="CAJ1975089.1"/>
    </source>
</evidence>
<feature type="compositionally biased region" description="Basic and acidic residues" evidence="1">
    <location>
        <begin position="1"/>
        <end position="24"/>
    </location>
</feature>
<proteinExistence type="predicted"/>
<evidence type="ECO:0000256" key="1">
    <source>
        <dbReference type="SAM" id="MobiDB-lite"/>
    </source>
</evidence>
<sequence>MEEERERKREKRPFTEKSQICRREEKKRKGHGHIYTSHHVKKPGVNEAGIAVDSGKDERGRERGCGKGTVASYNTHKHTVSWLTNGDEMRGKRHSLLHAILFFSGIRVGYVLRQRRVRKNECVWCEVRGGEEKAERWKKGKGWGVGFEATKVAERIRSDKTATRKGESSKKGEAH</sequence>
<name>A0AA86TIQ4_9FABA</name>
<feature type="compositionally biased region" description="Basic residues" evidence="1">
    <location>
        <begin position="25"/>
        <end position="42"/>
    </location>
</feature>
<evidence type="ECO:0000313" key="3">
    <source>
        <dbReference type="Proteomes" id="UP001189624"/>
    </source>
</evidence>